<dbReference type="SUPFAM" id="SSF52540">
    <property type="entry name" value="P-loop containing nucleoside triphosphate hydrolases"/>
    <property type="match status" value="1"/>
</dbReference>
<dbReference type="Gene3D" id="3.40.50.300">
    <property type="entry name" value="P-loop containing nucleotide triphosphate hydrolases"/>
    <property type="match status" value="1"/>
</dbReference>
<dbReference type="BioCyc" id="LINT1001599:G11K9-5515-MONOMER"/>
<organism evidence="2 3">
    <name type="scientific">Leptospira interrogans serovar Grippotyphosa str. LT2186</name>
    <dbReference type="NCBI Taxonomy" id="1001599"/>
    <lineage>
        <taxon>Bacteria</taxon>
        <taxon>Pseudomonadati</taxon>
        <taxon>Spirochaetota</taxon>
        <taxon>Spirochaetia</taxon>
        <taxon>Leptospirales</taxon>
        <taxon>Leptospiraceae</taxon>
        <taxon>Leptospira</taxon>
    </lineage>
</organism>
<evidence type="ECO:0000313" key="3">
    <source>
        <dbReference type="Proteomes" id="UP000011776"/>
    </source>
</evidence>
<evidence type="ECO:0000313" key="2">
    <source>
        <dbReference type="EMBL" id="EMG13095.1"/>
    </source>
</evidence>
<comment type="caution">
    <text evidence="2">The sequence shown here is derived from an EMBL/GenBank/DDBJ whole genome shotgun (WGS) entry which is preliminary data.</text>
</comment>
<reference evidence="2 3" key="1">
    <citation type="submission" date="2013-02" db="EMBL/GenBank/DDBJ databases">
        <authorList>
            <person name="Harkins D.M."/>
            <person name="Durkin A.S."/>
            <person name="Brinkac L.M."/>
            <person name="Haft D.H."/>
            <person name="Selengut J.D."/>
            <person name="Sanka R."/>
            <person name="DePew J."/>
            <person name="Purushe J."/>
            <person name="Tulsiani S.M."/>
            <person name="Graham G.C."/>
            <person name="Burns M.-A."/>
            <person name="Dohnt M.F."/>
            <person name="Smythe L.D."/>
            <person name="McKay D.B."/>
            <person name="Craig S.B."/>
            <person name="Vinetz J.M."/>
            <person name="Sutton G.G."/>
            <person name="Nierman W.C."/>
            <person name="Fouts D.E."/>
        </authorList>
    </citation>
    <scope>NUCLEOTIDE SEQUENCE [LARGE SCALE GENOMIC DNA]</scope>
    <source>
        <strain evidence="2 3">LT2186</strain>
    </source>
</reference>
<evidence type="ECO:0000259" key="1">
    <source>
        <dbReference type="Pfam" id="PF01656"/>
    </source>
</evidence>
<dbReference type="InterPro" id="IPR002586">
    <property type="entry name" value="CobQ/CobB/MinD/ParA_Nub-bd_dom"/>
</dbReference>
<name>M3HKD6_LEPIR</name>
<dbReference type="AlphaFoldDB" id="M3HKD6"/>
<sequence>MAVFVISNPKGGSGKSTTGFHFIIALSKKLQSNRVLAVDFDMQGDLTDAFFRMYL</sequence>
<gene>
    <name evidence="2" type="ORF">LEP1GSC151_0103</name>
</gene>
<protein>
    <submittedName>
        <fullName evidence="2">ATPase MipZ domain protein</fullName>
    </submittedName>
</protein>
<dbReference type="Pfam" id="PF01656">
    <property type="entry name" value="CbiA"/>
    <property type="match status" value="1"/>
</dbReference>
<feature type="domain" description="CobQ/CobB/MinD/ParA nucleotide binding" evidence="1">
    <location>
        <begin position="5"/>
        <end position="48"/>
    </location>
</feature>
<proteinExistence type="predicted"/>
<dbReference type="InterPro" id="IPR027417">
    <property type="entry name" value="P-loop_NTPase"/>
</dbReference>
<dbReference type="Proteomes" id="UP000011776">
    <property type="component" value="Unassembled WGS sequence"/>
</dbReference>
<dbReference type="EMBL" id="AFME02000037">
    <property type="protein sequence ID" value="EMG13095.1"/>
    <property type="molecule type" value="Genomic_DNA"/>
</dbReference>
<accession>M3HKD6</accession>